<dbReference type="Pfam" id="PF00106">
    <property type="entry name" value="adh_short"/>
    <property type="match status" value="1"/>
</dbReference>
<keyword evidence="5" id="KW-1185">Reference proteome</keyword>
<gene>
    <name evidence="4" type="ORF">BJY26_002155</name>
</gene>
<evidence type="ECO:0000313" key="5">
    <source>
        <dbReference type="Proteomes" id="UP000539111"/>
    </source>
</evidence>
<dbReference type="PROSITE" id="PS00061">
    <property type="entry name" value="ADH_SHORT"/>
    <property type="match status" value="1"/>
</dbReference>
<dbReference type="GO" id="GO:0016491">
    <property type="term" value="F:oxidoreductase activity"/>
    <property type="evidence" value="ECO:0007669"/>
    <property type="project" value="UniProtKB-KW"/>
</dbReference>
<dbReference type="InterPro" id="IPR002347">
    <property type="entry name" value="SDR_fam"/>
</dbReference>
<dbReference type="PRINTS" id="PR00080">
    <property type="entry name" value="SDRFAMILY"/>
</dbReference>
<evidence type="ECO:0000256" key="3">
    <source>
        <dbReference type="RuleBase" id="RU000363"/>
    </source>
</evidence>
<dbReference type="Proteomes" id="UP000539111">
    <property type="component" value="Unassembled WGS sequence"/>
</dbReference>
<dbReference type="RefSeq" id="WP_179428125.1">
    <property type="nucleotide sequence ID" value="NZ_JACBZP010000001.1"/>
</dbReference>
<dbReference type="PANTHER" id="PTHR44196:SF1">
    <property type="entry name" value="DEHYDROGENASE_REDUCTASE SDR FAMILY MEMBER 7B"/>
    <property type="match status" value="1"/>
</dbReference>
<sequence>MATALVTGASRGIGNILARALAAAGWRVVVTARDTAKVEDLAAELNAGRPRTALAVGMDVAIPDSVEIGVTAALDFAGDDDPLELLVNNAGTIEDAPASPWDVDPEEWSRVIQTNLVGPFNLIRRIAPGMIERGGGRIVDLNSGGGATGMDDYSAYGASKAGLFRLAQAVRTYGAEHGIRIFEMAPGVVQTEMTAAMPMHAGRTEWTTPEQLAGMIVAIAAGELDDFSGRYIRVGADSPESLKKEAAAGLSGDARLLRVH</sequence>
<dbReference type="CDD" id="cd05233">
    <property type="entry name" value="SDR_c"/>
    <property type="match status" value="1"/>
</dbReference>
<proteinExistence type="inferred from homology"/>
<keyword evidence="2" id="KW-0560">Oxidoreductase</keyword>
<dbReference type="SUPFAM" id="SSF51735">
    <property type="entry name" value="NAD(P)-binding Rossmann-fold domains"/>
    <property type="match status" value="1"/>
</dbReference>
<evidence type="ECO:0000256" key="2">
    <source>
        <dbReference type="ARBA" id="ARBA00023002"/>
    </source>
</evidence>
<comment type="caution">
    <text evidence="4">The sequence shown here is derived from an EMBL/GenBank/DDBJ whole genome shotgun (WGS) entry which is preliminary data.</text>
</comment>
<dbReference type="PRINTS" id="PR00081">
    <property type="entry name" value="GDHRDH"/>
</dbReference>
<accession>A0A7Z0IHQ3</accession>
<protein>
    <submittedName>
        <fullName evidence="4">NAD(P)-dependent dehydrogenase (Short-subunit alcohol dehydrogenase family)</fullName>
    </submittedName>
</protein>
<dbReference type="InterPro" id="IPR036291">
    <property type="entry name" value="NAD(P)-bd_dom_sf"/>
</dbReference>
<comment type="similarity">
    <text evidence="1 3">Belongs to the short-chain dehydrogenases/reductases (SDR) family.</text>
</comment>
<dbReference type="GO" id="GO:0016020">
    <property type="term" value="C:membrane"/>
    <property type="evidence" value="ECO:0007669"/>
    <property type="project" value="TreeGrafter"/>
</dbReference>
<name>A0A7Z0IHQ3_9MICO</name>
<dbReference type="EMBL" id="JACBZP010000001">
    <property type="protein sequence ID" value="NYI67849.1"/>
    <property type="molecule type" value="Genomic_DNA"/>
</dbReference>
<dbReference type="PANTHER" id="PTHR44196">
    <property type="entry name" value="DEHYDROGENASE/REDUCTASE SDR FAMILY MEMBER 7B"/>
    <property type="match status" value="1"/>
</dbReference>
<organism evidence="4 5">
    <name type="scientific">Spelaeicoccus albus</name>
    <dbReference type="NCBI Taxonomy" id="1280376"/>
    <lineage>
        <taxon>Bacteria</taxon>
        <taxon>Bacillati</taxon>
        <taxon>Actinomycetota</taxon>
        <taxon>Actinomycetes</taxon>
        <taxon>Micrococcales</taxon>
        <taxon>Brevibacteriaceae</taxon>
        <taxon>Spelaeicoccus</taxon>
    </lineage>
</organism>
<reference evidence="4 5" key="1">
    <citation type="submission" date="2020-07" db="EMBL/GenBank/DDBJ databases">
        <title>Sequencing the genomes of 1000 actinobacteria strains.</title>
        <authorList>
            <person name="Klenk H.-P."/>
        </authorList>
    </citation>
    <scope>NUCLEOTIDE SEQUENCE [LARGE SCALE GENOMIC DNA]</scope>
    <source>
        <strain evidence="4 5">DSM 26341</strain>
    </source>
</reference>
<dbReference type="InterPro" id="IPR020904">
    <property type="entry name" value="Sc_DH/Rdtase_CS"/>
</dbReference>
<dbReference type="Gene3D" id="3.40.50.720">
    <property type="entry name" value="NAD(P)-binding Rossmann-like Domain"/>
    <property type="match status" value="1"/>
</dbReference>
<evidence type="ECO:0000313" key="4">
    <source>
        <dbReference type="EMBL" id="NYI67849.1"/>
    </source>
</evidence>
<dbReference type="AlphaFoldDB" id="A0A7Z0IHQ3"/>
<evidence type="ECO:0000256" key="1">
    <source>
        <dbReference type="ARBA" id="ARBA00006484"/>
    </source>
</evidence>